<evidence type="ECO:0000313" key="2">
    <source>
        <dbReference type="Proteomes" id="UP000236023"/>
    </source>
</evidence>
<protein>
    <submittedName>
        <fullName evidence="1">DUF1329 domain-containing protein</fullName>
    </submittedName>
</protein>
<reference evidence="1 2" key="1">
    <citation type="submission" date="2018-01" db="EMBL/GenBank/DDBJ databases">
        <title>Denitrification phenotypes of diverse strains of Pseudomonas stutzeri.</title>
        <authorList>
            <person name="Milligan D.A."/>
            <person name="Bergaust L."/>
            <person name="Bakken L.R."/>
            <person name="Frostegard A."/>
        </authorList>
    </citation>
    <scope>NUCLEOTIDE SEQUENCE [LARGE SCALE GENOMIC DNA]</scope>
    <source>
        <strain evidence="1 2">24a75</strain>
    </source>
</reference>
<organism evidence="1 2">
    <name type="scientific">Stutzerimonas stutzeri</name>
    <name type="common">Pseudomonas stutzeri</name>
    <dbReference type="NCBI Taxonomy" id="316"/>
    <lineage>
        <taxon>Bacteria</taxon>
        <taxon>Pseudomonadati</taxon>
        <taxon>Pseudomonadota</taxon>
        <taxon>Gammaproteobacteria</taxon>
        <taxon>Pseudomonadales</taxon>
        <taxon>Pseudomonadaceae</taxon>
        <taxon>Stutzerimonas</taxon>
    </lineage>
</organism>
<gene>
    <name evidence="1" type="ORF">CXK94_15135</name>
</gene>
<dbReference type="Proteomes" id="UP000236023">
    <property type="component" value="Unassembled WGS sequence"/>
</dbReference>
<sequence>MTHFRHALRTPLLAGLIAAGGFIGIGNAAEVPAGTVITAANIDQLKDQTFEGHSIASLLTEKLEWRIRNSGMQMPLAASKEVPLDPRWVEASQANAGKTSINREACRVDGWGAGAPFPEIDEKDPQAAEKILWNWHLGQLVGDVSQVPGYTQLLVDGKKGVHAEPVAEFTRYTMKGRLTGDSTVEGDGSERGRQLLYFKSPSDMKGLGTYTVMYDSDKVNSVWAYIPAVRRVRQLSGGAWMDPVGSSDQLQDDLEIFNARPCWYPEYRLLGKRNILAVTASKQGADIWNKDGKSFAERYPVMDPNPPYWNMTGNSYEVREVYVVEAITPSIHPYSKKVLYIDTQYPRIHYGEAYNRKGEFWKFMEFHSYSNPADGDIRTTVGAVIDFQRNHATISLIDTSTWRTNFDAKASDFSLQALQAAGR</sequence>
<proteinExistence type="predicted"/>
<dbReference type="RefSeq" id="WP_102894972.1">
    <property type="nucleotide sequence ID" value="NZ_JAMOHU010000006.1"/>
</dbReference>
<dbReference type="Pfam" id="PF07044">
    <property type="entry name" value="DUF1329"/>
    <property type="match status" value="1"/>
</dbReference>
<dbReference type="AlphaFoldDB" id="A0A2N8T265"/>
<comment type="caution">
    <text evidence="1">The sequence shown here is derived from an EMBL/GenBank/DDBJ whole genome shotgun (WGS) entry which is preliminary data.</text>
</comment>
<name>A0A2N8T265_STUST</name>
<dbReference type="Gene3D" id="2.50.20.10">
    <property type="entry name" value="Lipoprotein localisation LolA/LolB/LppX"/>
    <property type="match status" value="1"/>
</dbReference>
<evidence type="ECO:0000313" key="1">
    <source>
        <dbReference type="EMBL" id="PNG08841.1"/>
    </source>
</evidence>
<dbReference type="CDD" id="cd16329">
    <property type="entry name" value="LolA_like"/>
    <property type="match status" value="1"/>
</dbReference>
<accession>A0A2N8T265</accession>
<dbReference type="InterPro" id="IPR010752">
    <property type="entry name" value="DUF1329"/>
</dbReference>
<dbReference type="EMBL" id="POUT01000008">
    <property type="protein sequence ID" value="PNG08841.1"/>
    <property type="molecule type" value="Genomic_DNA"/>
</dbReference>